<accession>A0A0J9C8Z1</accession>
<comment type="caution">
    <text evidence="9">The sequence shown here is derived from an EMBL/GenBank/DDBJ whole genome shotgun (WGS) entry which is preliminary data.</text>
</comment>
<evidence type="ECO:0000256" key="2">
    <source>
        <dbReference type="ARBA" id="ARBA00022448"/>
    </source>
</evidence>
<evidence type="ECO:0000256" key="4">
    <source>
        <dbReference type="ARBA" id="ARBA00022692"/>
    </source>
</evidence>
<keyword evidence="3" id="KW-1003">Cell membrane</keyword>
<dbReference type="InterPro" id="IPR000515">
    <property type="entry name" value="MetI-like"/>
</dbReference>
<dbReference type="PATRIC" id="fig|742734.4.peg.1837"/>
<dbReference type="PROSITE" id="PS50928">
    <property type="entry name" value="ABC_TM1"/>
    <property type="match status" value="1"/>
</dbReference>
<dbReference type="NCBIfam" id="TIGR01097">
    <property type="entry name" value="PhnE"/>
    <property type="match status" value="1"/>
</dbReference>
<dbReference type="AlphaFoldDB" id="A0A0J9C8Z1"/>
<organism evidence="9 10">
    <name type="scientific">[Clostridium] citroniae WAL-19142</name>
    <dbReference type="NCBI Taxonomy" id="742734"/>
    <lineage>
        <taxon>Bacteria</taxon>
        <taxon>Bacillati</taxon>
        <taxon>Bacillota</taxon>
        <taxon>Clostridia</taxon>
        <taxon>Lachnospirales</taxon>
        <taxon>Lachnospiraceae</taxon>
        <taxon>Enterocloster</taxon>
    </lineage>
</organism>
<dbReference type="GO" id="GO:0005886">
    <property type="term" value="C:plasma membrane"/>
    <property type="evidence" value="ECO:0007669"/>
    <property type="project" value="UniProtKB-SubCell"/>
</dbReference>
<evidence type="ECO:0000256" key="3">
    <source>
        <dbReference type="ARBA" id="ARBA00022475"/>
    </source>
</evidence>
<feature type="transmembrane region" description="Helical" evidence="7">
    <location>
        <begin position="208"/>
        <end position="227"/>
    </location>
</feature>
<dbReference type="PANTHER" id="PTHR30043:SF1">
    <property type="entry name" value="ABC TRANSPORT SYSTEM PERMEASE PROTEIN P69"/>
    <property type="match status" value="1"/>
</dbReference>
<keyword evidence="5 7" id="KW-1133">Transmembrane helix</keyword>
<evidence type="ECO:0000256" key="7">
    <source>
        <dbReference type="RuleBase" id="RU363032"/>
    </source>
</evidence>
<dbReference type="CDD" id="cd06261">
    <property type="entry name" value="TM_PBP2"/>
    <property type="match status" value="1"/>
</dbReference>
<dbReference type="Proteomes" id="UP000037392">
    <property type="component" value="Unassembled WGS sequence"/>
</dbReference>
<dbReference type="Gene3D" id="1.10.3720.10">
    <property type="entry name" value="MetI-like"/>
    <property type="match status" value="1"/>
</dbReference>
<feature type="transmembrane region" description="Helical" evidence="7">
    <location>
        <begin position="120"/>
        <end position="144"/>
    </location>
</feature>
<evidence type="ECO:0000256" key="5">
    <source>
        <dbReference type="ARBA" id="ARBA00022989"/>
    </source>
</evidence>
<dbReference type="GeneID" id="93165131"/>
<feature type="domain" description="ABC transmembrane type-1" evidence="8">
    <location>
        <begin position="68"/>
        <end position="251"/>
    </location>
</feature>
<evidence type="ECO:0000256" key="1">
    <source>
        <dbReference type="ARBA" id="ARBA00004651"/>
    </source>
</evidence>
<dbReference type="Pfam" id="PF00528">
    <property type="entry name" value="BPD_transp_1"/>
    <property type="match status" value="1"/>
</dbReference>
<dbReference type="OrthoDB" id="8557224at2"/>
<dbReference type="InterPro" id="IPR035906">
    <property type="entry name" value="MetI-like_sf"/>
</dbReference>
<comment type="subcellular location">
    <subcellularLocation>
        <location evidence="1 7">Cell membrane</location>
        <topology evidence="1 7">Multi-pass membrane protein</topology>
    </subcellularLocation>
</comment>
<reference evidence="9 10" key="1">
    <citation type="submission" date="2011-04" db="EMBL/GenBank/DDBJ databases">
        <title>The Genome Sequence of Clostridium citroniae WAL-19142.</title>
        <authorList>
            <consortium name="The Broad Institute Genome Sequencing Platform"/>
            <person name="Earl A."/>
            <person name="Ward D."/>
            <person name="Feldgarden M."/>
            <person name="Gevers D."/>
            <person name="Warren Y.A."/>
            <person name="Tyrrell K.L."/>
            <person name="Citron D.M."/>
            <person name="Goldstein E.J."/>
            <person name="Daigneault M."/>
            <person name="Allen-Vercoe E."/>
            <person name="Young S.K."/>
            <person name="Zeng Q."/>
            <person name="Gargeya S."/>
            <person name="Fitzgerald M."/>
            <person name="Haas B."/>
            <person name="Abouelleil A."/>
            <person name="Alvarado L."/>
            <person name="Arachchi H.M."/>
            <person name="Berlin A."/>
            <person name="Brown A."/>
            <person name="Chapman S.B."/>
            <person name="Chen Z."/>
            <person name="Dunbar C."/>
            <person name="Freedman E."/>
            <person name="Gearin G."/>
            <person name="Gellesch M."/>
            <person name="Goldberg J."/>
            <person name="Griggs A."/>
            <person name="Gujja S."/>
            <person name="Heilman E.R."/>
            <person name="Heiman D."/>
            <person name="Howarth C."/>
            <person name="Larson L."/>
            <person name="Lui A."/>
            <person name="MacDonald P.J."/>
            <person name="Mehta T."/>
            <person name="Montmayeur A."/>
            <person name="Murphy C."/>
            <person name="Neiman D."/>
            <person name="Pearson M."/>
            <person name="Priest M."/>
            <person name="Roberts A."/>
            <person name="Saif S."/>
            <person name="Shea T."/>
            <person name="Shenoy N."/>
            <person name="Sisk P."/>
            <person name="Stolte C."/>
            <person name="Sykes S."/>
            <person name="White J."/>
            <person name="Yandava C."/>
            <person name="Wortman J."/>
            <person name="Nusbaum C."/>
            <person name="Birren B."/>
        </authorList>
    </citation>
    <scope>NUCLEOTIDE SEQUENCE [LARGE SCALE GENOMIC DNA]</scope>
    <source>
        <strain evidence="9 10">WAL-19142</strain>
    </source>
</reference>
<evidence type="ECO:0000256" key="6">
    <source>
        <dbReference type="ARBA" id="ARBA00023136"/>
    </source>
</evidence>
<keyword evidence="6 7" id="KW-0472">Membrane</keyword>
<feature type="transmembrane region" description="Helical" evidence="7">
    <location>
        <begin position="178"/>
        <end position="199"/>
    </location>
</feature>
<protein>
    <submittedName>
        <fullName evidence="9">Phosphonate ABC transporter</fullName>
    </submittedName>
</protein>
<dbReference type="SUPFAM" id="SSF161098">
    <property type="entry name" value="MetI-like"/>
    <property type="match status" value="1"/>
</dbReference>
<evidence type="ECO:0000313" key="10">
    <source>
        <dbReference type="Proteomes" id="UP000037392"/>
    </source>
</evidence>
<name>A0A0J9C8Z1_9FIRM</name>
<feature type="transmembrane region" description="Helical" evidence="7">
    <location>
        <begin position="76"/>
        <end position="99"/>
    </location>
</feature>
<feature type="transmembrane region" description="Helical" evidence="7">
    <location>
        <begin position="233"/>
        <end position="251"/>
    </location>
</feature>
<dbReference type="InterPro" id="IPR005769">
    <property type="entry name" value="PhnE/PtxC"/>
</dbReference>
<dbReference type="RefSeq" id="WP_007861407.1">
    <property type="nucleotide sequence ID" value="NZ_KQ235877.1"/>
</dbReference>
<proteinExistence type="inferred from homology"/>
<comment type="similarity">
    <text evidence="7">Belongs to the binding-protein-dependent transport system permease family.</text>
</comment>
<dbReference type="GO" id="GO:0015416">
    <property type="term" value="F:ABC-type phosphonate transporter activity"/>
    <property type="evidence" value="ECO:0007669"/>
    <property type="project" value="InterPro"/>
</dbReference>
<keyword evidence="2 7" id="KW-0813">Transport</keyword>
<gene>
    <name evidence="9" type="ORF">HMPREF9470_01713</name>
</gene>
<sequence length="259" mass="27599">MKLKDTIHFNWYKHLFIVLVIGLCVAASAGVTEADILDVFGNLEQMSGFLSRFLKPDFSYIPKLIGPMISTLQMSVVGTALGVVFAVPVAFLGTTVVTGNRVVTSAIRFFLDIIRTIPNLLLAALMVAIVGIGEFTGVMTIAVFTFGLVSQLVYEAIEAIDEGPIEAAVSVGANKVQVAFWSVAPQIMSQVAGYTFYALEVNVRASAVLGYVGAGGIGIILNSSLALLQYDRVSIIILLILVVVAAVDGLSEAIRRRLA</sequence>
<dbReference type="PANTHER" id="PTHR30043">
    <property type="entry name" value="PHOSPHONATES TRANSPORT SYSTEM PERMEASE PROTEIN"/>
    <property type="match status" value="1"/>
</dbReference>
<evidence type="ECO:0000259" key="8">
    <source>
        <dbReference type="PROSITE" id="PS50928"/>
    </source>
</evidence>
<dbReference type="EMBL" id="ADLK01000015">
    <property type="protein sequence ID" value="KMW21608.1"/>
    <property type="molecule type" value="Genomic_DNA"/>
</dbReference>
<keyword evidence="4 7" id="KW-0812">Transmembrane</keyword>
<evidence type="ECO:0000313" key="9">
    <source>
        <dbReference type="EMBL" id="KMW21608.1"/>
    </source>
</evidence>